<dbReference type="RefSeq" id="WP_163770180.1">
    <property type="nucleotide sequence ID" value="NZ_JAAGXA010000001.1"/>
</dbReference>
<dbReference type="AlphaFoldDB" id="A0A6P0HDA5"/>
<protein>
    <submittedName>
        <fullName evidence="1">Acetoacetate decarboxylase family protein</fullName>
    </submittedName>
</protein>
<dbReference type="SUPFAM" id="SSF160104">
    <property type="entry name" value="Acetoacetate decarboxylase-like"/>
    <property type="match status" value="1"/>
</dbReference>
<dbReference type="Gene3D" id="2.40.400.10">
    <property type="entry name" value="Acetoacetate decarboxylase-like"/>
    <property type="match status" value="1"/>
</dbReference>
<comment type="caution">
    <text evidence="1">The sequence shown here is derived from an EMBL/GenBank/DDBJ whole genome shotgun (WGS) entry which is preliminary data.</text>
</comment>
<dbReference type="Pfam" id="PF06314">
    <property type="entry name" value="ADC"/>
    <property type="match status" value="1"/>
</dbReference>
<keyword evidence="2" id="KW-1185">Reference proteome</keyword>
<dbReference type="InterPro" id="IPR010451">
    <property type="entry name" value="Acetoacetate_decarboxylase"/>
</dbReference>
<dbReference type="EMBL" id="JAAGXA010000001">
    <property type="protein sequence ID" value="NEN76812.1"/>
    <property type="molecule type" value="Genomic_DNA"/>
</dbReference>
<dbReference type="Proteomes" id="UP000468687">
    <property type="component" value="Unassembled WGS sequence"/>
</dbReference>
<organism evidence="1 2">
    <name type="scientific">Nocardioides zeae</name>
    <dbReference type="NCBI Taxonomy" id="1457234"/>
    <lineage>
        <taxon>Bacteria</taxon>
        <taxon>Bacillati</taxon>
        <taxon>Actinomycetota</taxon>
        <taxon>Actinomycetes</taxon>
        <taxon>Propionibacteriales</taxon>
        <taxon>Nocardioidaceae</taxon>
        <taxon>Nocardioides</taxon>
    </lineage>
</organism>
<dbReference type="GO" id="GO:0016829">
    <property type="term" value="F:lyase activity"/>
    <property type="evidence" value="ECO:0007669"/>
    <property type="project" value="InterPro"/>
</dbReference>
<gene>
    <name evidence="1" type="ORF">G3T38_00815</name>
</gene>
<name>A0A6P0HDA5_9ACTN</name>
<proteinExistence type="predicted"/>
<dbReference type="InterPro" id="IPR023375">
    <property type="entry name" value="ADC_dom_sf"/>
</dbReference>
<accession>A0A6P0HDA5</accession>
<reference evidence="1 2" key="1">
    <citation type="journal article" date="2014" name="Int. J. Syst. Evol. Microbiol.">
        <title>Nocardioides zeae sp. nov., isolated from the stem of Zea mays.</title>
        <authorList>
            <person name="Glaeser S.P."/>
            <person name="McInroy J.A."/>
            <person name="Busse H.J."/>
            <person name="Kampfer P."/>
        </authorList>
    </citation>
    <scope>NUCLEOTIDE SEQUENCE [LARGE SCALE GENOMIC DNA]</scope>
    <source>
        <strain evidence="1 2">JCM 30728</strain>
    </source>
</reference>
<evidence type="ECO:0000313" key="1">
    <source>
        <dbReference type="EMBL" id="NEN76812.1"/>
    </source>
</evidence>
<evidence type="ECO:0000313" key="2">
    <source>
        <dbReference type="Proteomes" id="UP000468687"/>
    </source>
</evidence>
<sequence>MSVAYPPQPWDLTGRGWITAWSLPGPLPGLPAGVRPVGRLALTMFVDYRPPGQMAYAELLAGVIVRQGRRVGLAITDIWVDSPASRDGGRELWGVPKELAGFRVADRPSPDAGAALRAELDGAVLAEARFRPGRVPGLPLPLRAPAAIAQSMPLAASGTAARPGARTVWTPVAASARSVRPARATWSAPADGPLGWLAGARSRGSVVVDGFAMRFGR</sequence>